<dbReference type="EMBL" id="VEVO01000001">
    <property type="protein sequence ID" value="KAF0047390.1"/>
    <property type="molecule type" value="Genomic_DNA"/>
</dbReference>
<feature type="compositionally biased region" description="Low complexity" evidence="1">
    <location>
        <begin position="54"/>
        <end position="65"/>
    </location>
</feature>
<feature type="compositionally biased region" description="Basic and acidic residues" evidence="1">
    <location>
        <begin position="193"/>
        <end position="203"/>
    </location>
</feature>
<dbReference type="Proteomes" id="UP000438429">
    <property type="component" value="Unassembled WGS sequence"/>
</dbReference>
<comment type="caution">
    <text evidence="2">The sequence shown here is derived from an EMBL/GenBank/DDBJ whole genome shotgun (WGS) entry which is preliminary data.</text>
</comment>
<feature type="compositionally biased region" description="Polar residues" evidence="1">
    <location>
        <begin position="208"/>
        <end position="218"/>
    </location>
</feature>
<evidence type="ECO:0000313" key="3">
    <source>
        <dbReference type="Proteomes" id="UP000438429"/>
    </source>
</evidence>
<gene>
    <name evidence="2" type="ORF">F2P81_001023</name>
</gene>
<feature type="region of interest" description="Disordered" evidence="1">
    <location>
        <begin position="186"/>
        <end position="224"/>
    </location>
</feature>
<sequence>MMSFLLSNRKTTEGQLVGGVEREEEQEEKYLLIHKPKRCTSSKKKIEVSESERSSLLSSRQSGDGRSSKENPVGSRSISTVSIGKPTQPRAPLTKLQLLSPAASNAAQLNCPDRLNTGEHLVFSFSVLTTLLKIKPSNCDISGPHLHSNPRHIDVPPEGNSVTGSLQRAACDGRERRGQRVHQLLLPSSKTPTRSDADCRARGDVSVSHVTSKGTDSQMPERERAERARLQRENSKVCRPMIQTLNCTHCSPT</sequence>
<name>A0A6A4TUR4_SCOMX</name>
<feature type="compositionally biased region" description="Basic residues" evidence="1">
    <location>
        <begin position="32"/>
        <end position="43"/>
    </location>
</feature>
<evidence type="ECO:0000256" key="1">
    <source>
        <dbReference type="SAM" id="MobiDB-lite"/>
    </source>
</evidence>
<feature type="region of interest" description="Disordered" evidence="1">
    <location>
        <begin position="1"/>
        <end position="89"/>
    </location>
</feature>
<evidence type="ECO:0000313" key="2">
    <source>
        <dbReference type="EMBL" id="KAF0047390.1"/>
    </source>
</evidence>
<reference evidence="2 3" key="1">
    <citation type="submission" date="2019-06" db="EMBL/GenBank/DDBJ databases">
        <title>Draft genomes of female and male turbot (Scophthalmus maximus).</title>
        <authorList>
            <person name="Xu H."/>
            <person name="Xu X.-W."/>
            <person name="Shao C."/>
            <person name="Chen S."/>
        </authorList>
    </citation>
    <scope>NUCLEOTIDE SEQUENCE [LARGE SCALE GENOMIC DNA]</scope>
    <source>
        <strain evidence="2">Ysfricsl-2016a</strain>
        <tissue evidence="2">Blood</tissue>
    </source>
</reference>
<organism evidence="2 3">
    <name type="scientific">Scophthalmus maximus</name>
    <name type="common">Turbot</name>
    <name type="synonym">Psetta maxima</name>
    <dbReference type="NCBI Taxonomy" id="52904"/>
    <lineage>
        <taxon>Eukaryota</taxon>
        <taxon>Metazoa</taxon>
        <taxon>Chordata</taxon>
        <taxon>Craniata</taxon>
        <taxon>Vertebrata</taxon>
        <taxon>Euteleostomi</taxon>
        <taxon>Actinopterygii</taxon>
        <taxon>Neopterygii</taxon>
        <taxon>Teleostei</taxon>
        <taxon>Neoteleostei</taxon>
        <taxon>Acanthomorphata</taxon>
        <taxon>Carangaria</taxon>
        <taxon>Pleuronectiformes</taxon>
        <taxon>Pleuronectoidei</taxon>
        <taxon>Scophthalmidae</taxon>
        <taxon>Scophthalmus</taxon>
    </lineage>
</organism>
<proteinExistence type="predicted"/>
<feature type="compositionally biased region" description="Basic and acidic residues" evidence="1">
    <location>
        <begin position="44"/>
        <end position="53"/>
    </location>
</feature>
<dbReference type="AlphaFoldDB" id="A0A6A4TUR4"/>
<accession>A0A6A4TUR4</accession>
<protein>
    <submittedName>
        <fullName evidence="2">Uncharacterized protein</fullName>
    </submittedName>
</protein>